<evidence type="ECO:0000256" key="1">
    <source>
        <dbReference type="SAM" id="MobiDB-lite"/>
    </source>
</evidence>
<keyword evidence="3" id="KW-1185">Reference proteome</keyword>
<sequence length="202" mass="22205">MRTDKDNLAGMQYNFNIPPEFISYLENIIFIGIEPPKDRHQYFYKMGYNDSNQTNHIGETGNLIQLENEEPMDDSVDEFVNPNLPENEEPMDGNVDNSIQLERARVIQQTIPNSNDLAALRLKNIAALRLKHLAALRLKHLAALRLKHLAARGLLNDQAAGGLNDQAAGGLNEQVAKGFDDQASSGLDGPAATGGLNDQVAT</sequence>
<dbReference type="AlphaFoldDB" id="A0A4Y2GM86"/>
<accession>A0A4Y2GM86</accession>
<evidence type="ECO:0000313" key="3">
    <source>
        <dbReference type="Proteomes" id="UP000499080"/>
    </source>
</evidence>
<protein>
    <submittedName>
        <fullName evidence="2">Uncharacterized protein</fullName>
    </submittedName>
</protein>
<evidence type="ECO:0000313" key="2">
    <source>
        <dbReference type="EMBL" id="GBM53889.1"/>
    </source>
</evidence>
<comment type="caution">
    <text evidence="2">The sequence shown here is derived from an EMBL/GenBank/DDBJ whole genome shotgun (WGS) entry which is preliminary data.</text>
</comment>
<name>A0A4Y2GM86_ARAVE</name>
<reference evidence="2 3" key="1">
    <citation type="journal article" date="2019" name="Sci. Rep.">
        <title>Orb-weaving spider Araneus ventricosus genome elucidates the spidroin gene catalogue.</title>
        <authorList>
            <person name="Kono N."/>
            <person name="Nakamura H."/>
            <person name="Ohtoshi R."/>
            <person name="Moran D.A.P."/>
            <person name="Shinohara A."/>
            <person name="Yoshida Y."/>
            <person name="Fujiwara M."/>
            <person name="Mori M."/>
            <person name="Tomita M."/>
            <person name="Arakawa K."/>
        </authorList>
    </citation>
    <scope>NUCLEOTIDE SEQUENCE [LARGE SCALE GENOMIC DNA]</scope>
</reference>
<organism evidence="2 3">
    <name type="scientific">Araneus ventricosus</name>
    <name type="common">Orbweaver spider</name>
    <name type="synonym">Epeira ventricosa</name>
    <dbReference type="NCBI Taxonomy" id="182803"/>
    <lineage>
        <taxon>Eukaryota</taxon>
        <taxon>Metazoa</taxon>
        <taxon>Ecdysozoa</taxon>
        <taxon>Arthropoda</taxon>
        <taxon>Chelicerata</taxon>
        <taxon>Arachnida</taxon>
        <taxon>Araneae</taxon>
        <taxon>Araneomorphae</taxon>
        <taxon>Entelegynae</taxon>
        <taxon>Araneoidea</taxon>
        <taxon>Araneidae</taxon>
        <taxon>Araneus</taxon>
    </lineage>
</organism>
<dbReference type="EMBL" id="BGPR01001437">
    <property type="protein sequence ID" value="GBM53889.1"/>
    <property type="molecule type" value="Genomic_DNA"/>
</dbReference>
<gene>
    <name evidence="2" type="ORF">AVEN_64817_1</name>
</gene>
<dbReference type="Proteomes" id="UP000499080">
    <property type="component" value="Unassembled WGS sequence"/>
</dbReference>
<feature type="region of interest" description="Disordered" evidence="1">
    <location>
        <begin position="180"/>
        <end position="202"/>
    </location>
</feature>
<proteinExistence type="predicted"/>